<dbReference type="Proteomes" id="UP000509750">
    <property type="component" value="Plasmid unnamed2"/>
</dbReference>
<dbReference type="RefSeq" id="WP_179171428.1">
    <property type="nucleotide sequence ID" value="NZ_CP058531.1"/>
</dbReference>
<dbReference type="Pfam" id="PF13783">
    <property type="entry name" value="DUF4177"/>
    <property type="match status" value="1"/>
</dbReference>
<dbReference type="KEGG" id="halg:HUG10_19785"/>
<proteinExistence type="predicted"/>
<dbReference type="EMBL" id="CP058531">
    <property type="protein sequence ID" value="QLG29854.1"/>
    <property type="molecule type" value="Genomic_DNA"/>
</dbReference>
<reference evidence="1 2" key="1">
    <citation type="submission" date="2020-07" db="EMBL/GenBank/DDBJ databases">
        <title>Gai3-2, isolated from salt lake.</title>
        <authorList>
            <person name="Cui H."/>
            <person name="Shi X."/>
        </authorList>
    </citation>
    <scope>NUCLEOTIDE SEQUENCE [LARGE SCALE GENOMIC DNA]</scope>
    <source>
        <strain evidence="1 2">Gai3-2</strain>
        <plasmid evidence="1 2">unnamed2</plasmid>
    </source>
</reference>
<organism evidence="1 2">
    <name type="scientific">Halorarum halophilum</name>
    <dbReference type="NCBI Taxonomy" id="2743090"/>
    <lineage>
        <taxon>Archaea</taxon>
        <taxon>Methanobacteriati</taxon>
        <taxon>Methanobacteriota</taxon>
        <taxon>Stenosarchaea group</taxon>
        <taxon>Halobacteria</taxon>
        <taxon>Halobacteriales</taxon>
        <taxon>Haloferacaceae</taxon>
        <taxon>Halorarum</taxon>
    </lineage>
</organism>
<keyword evidence="2" id="KW-1185">Reference proteome</keyword>
<dbReference type="OrthoDB" id="318633at2157"/>
<name>A0A7D5KAE9_9EURY</name>
<dbReference type="GeneID" id="56031124"/>
<gene>
    <name evidence="1" type="ORF">HUG10_19785</name>
</gene>
<dbReference type="AlphaFoldDB" id="A0A7D5KAE9"/>
<evidence type="ECO:0000313" key="2">
    <source>
        <dbReference type="Proteomes" id="UP000509750"/>
    </source>
</evidence>
<dbReference type="InterPro" id="IPR025234">
    <property type="entry name" value="YjzH-like"/>
</dbReference>
<protein>
    <submittedName>
        <fullName evidence="1">DUF4177 domain-containing protein</fullName>
    </submittedName>
</protein>
<sequence>MVQKWDYKTVNPSESYAGVEVLSNDPESALNQLGDEGWELVETVEENIGKSKYLVFKRPRSEDIALD</sequence>
<accession>A0A7D5KAE9</accession>
<keyword evidence="1" id="KW-0614">Plasmid</keyword>
<evidence type="ECO:0000313" key="1">
    <source>
        <dbReference type="EMBL" id="QLG29854.1"/>
    </source>
</evidence>
<geneLocation type="plasmid" evidence="1 2">
    <name>unnamed2</name>
</geneLocation>